<name>A0A6A6VRY1_9PLEO</name>
<dbReference type="Proteomes" id="UP000799440">
    <property type="component" value="Unassembled WGS sequence"/>
</dbReference>
<sequence length="213" mass="23045">MRTLQAFPMLGSESGSSALSCTPDCVQSGTAGALLTSWAVYEEEDCSCRMLGPLTADSPEATKCWFYFMRDGTLEGQACAEDTWVFQRVRVAPAAVQNLGSLTPPPSRALPRLGKPRPSHSIAFCTTNSPHLFHPPGAGTSLQSSTLVHFCTRRLSAPVVLFAPFLAFSLQPLQPSVSAACVEPLSYPHPVQPRFVLHATTPPSTYRHLYPLI</sequence>
<proteinExistence type="predicted"/>
<keyword evidence="2" id="KW-1185">Reference proteome</keyword>
<evidence type="ECO:0000313" key="2">
    <source>
        <dbReference type="Proteomes" id="UP000799440"/>
    </source>
</evidence>
<reference evidence="1" key="1">
    <citation type="journal article" date="2020" name="Stud. Mycol.">
        <title>101 Dothideomycetes genomes: a test case for predicting lifestyles and emergence of pathogens.</title>
        <authorList>
            <person name="Haridas S."/>
            <person name="Albert R."/>
            <person name="Binder M."/>
            <person name="Bloem J."/>
            <person name="Labutti K."/>
            <person name="Salamov A."/>
            <person name="Andreopoulos B."/>
            <person name="Baker S."/>
            <person name="Barry K."/>
            <person name="Bills G."/>
            <person name="Bluhm B."/>
            <person name="Cannon C."/>
            <person name="Castanera R."/>
            <person name="Culley D."/>
            <person name="Daum C."/>
            <person name="Ezra D."/>
            <person name="Gonzalez J."/>
            <person name="Henrissat B."/>
            <person name="Kuo A."/>
            <person name="Liang C."/>
            <person name="Lipzen A."/>
            <person name="Lutzoni F."/>
            <person name="Magnuson J."/>
            <person name="Mondo S."/>
            <person name="Nolan M."/>
            <person name="Ohm R."/>
            <person name="Pangilinan J."/>
            <person name="Park H.-J."/>
            <person name="Ramirez L."/>
            <person name="Alfaro M."/>
            <person name="Sun H."/>
            <person name="Tritt A."/>
            <person name="Yoshinaga Y."/>
            <person name="Zwiers L.-H."/>
            <person name="Turgeon B."/>
            <person name="Goodwin S."/>
            <person name="Spatafora J."/>
            <person name="Crous P."/>
            <person name="Grigoriev I."/>
        </authorList>
    </citation>
    <scope>NUCLEOTIDE SEQUENCE</scope>
    <source>
        <strain evidence="1">CBS 119925</strain>
    </source>
</reference>
<gene>
    <name evidence="1" type="ORF">M011DRAFT_12286</name>
</gene>
<evidence type="ECO:0000313" key="1">
    <source>
        <dbReference type="EMBL" id="KAF2751987.1"/>
    </source>
</evidence>
<accession>A0A6A6VRY1</accession>
<protein>
    <submittedName>
        <fullName evidence="1">Uncharacterized protein</fullName>
    </submittedName>
</protein>
<organism evidence="1 2">
    <name type="scientific">Sporormia fimetaria CBS 119925</name>
    <dbReference type="NCBI Taxonomy" id="1340428"/>
    <lineage>
        <taxon>Eukaryota</taxon>
        <taxon>Fungi</taxon>
        <taxon>Dikarya</taxon>
        <taxon>Ascomycota</taxon>
        <taxon>Pezizomycotina</taxon>
        <taxon>Dothideomycetes</taxon>
        <taxon>Pleosporomycetidae</taxon>
        <taxon>Pleosporales</taxon>
        <taxon>Sporormiaceae</taxon>
        <taxon>Sporormia</taxon>
    </lineage>
</organism>
<dbReference type="EMBL" id="MU006561">
    <property type="protein sequence ID" value="KAF2751987.1"/>
    <property type="molecule type" value="Genomic_DNA"/>
</dbReference>
<dbReference type="AlphaFoldDB" id="A0A6A6VRY1"/>